<sequence length="39" mass="4666">MFVALSCKQKDGKTRLCEPFFPYQEAPWHYHAIYGMMIQ</sequence>
<accession>E3G1K9</accession>
<dbReference type="AlphaFoldDB" id="E3G1K9"/>
<evidence type="ECO:0000313" key="2">
    <source>
        <dbReference type="Proteomes" id="UP000006872"/>
    </source>
</evidence>
<evidence type="ECO:0000313" key="1">
    <source>
        <dbReference type="EMBL" id="ADO50294.1"/>
    </source>
</evidence>
<dbReference type="KEGG" id="esc:Entcl_4061"/>
<keyword evidence="2" id="KW-1185">Reference proteome</keyword>
<dbReference type="EMBL" id="CP002272">
    <property type="protein sequence ID" value="ADO50294.1"/>
    <property type="molecule type" value="Genomic_DNA"/>
</dbReference>
<name>E3G1K9_ENTLS</name>
<dbReference type="HOGENOM" id="CLU_3309379_0_0_6"/>
<reference evidence="2" key="1">
    <citation type="submission" date="2010-10" db="EMBL/GenBank/DDBJ databases">
        <title>Complete sequence of Enterobacter cloacae SCF1.</title>
        <authorList>
            <consortium name="US DOE Joint Genome Institute"/>
            <person name="Lucas S."/>
            <person name="Copeland A."/>
            <person name="Lapidus A."/>
            <person name="Cheng J.-F."/>
            <person name="Bruce D."/>
            <person name="Goodwin L."/>
            <person name="Pitluck S."/>
            <person name="Davenport K."/>
            <person name="Detter J.C."/>
            <person name="Han C."/>
            <person name="Tapia R."/>
            <person name="Land M."/>
            <person name="Hauser L."/>
            <person name="Chang Y.-J."/>
            <person name="Jeffries C."/>
            <person name="Kyrpides N."/>
            <person name="Ivanova N."/>
            <person name="Mikhailova N."/>
            <person name="DeAngelis K."/>
            <person name="Arkin A.P."/>
            <person name="Chivian D."/>
            <person name="Edwards B."/>
            <person name="Woo H."/>
            <person name="Hazen T.C."/>
            <person name="Woyke T."/>
        </authorList>
    </citation>
    <scope>NUCLEOTIDE SEQUENCE [LARGE SCALE GENOMIC DNA]</scope>
    <source>
        <strain evidence="2">SCF1</strain>
    </source>
</reference>
<organism evidence="1 2">
    <name type="scientific">Enterobacter lignolyticus (strain SCF1)</name>
    <dbReference type="NCBI Taxonomy" id="701347"/>
    <lineage>
        <taxon>Bacteria</taxon>
        <taxon>Pseudomonadati</taxon>
        <taxon>Pseudomonadota</taxon>
        <taxon>Gammaproteobacteria</taxon>
        <taxon>Enterobacterales</taxon>
        <taxon>Enterobacteriaceae</taxon>
        <taxon>Pluralibacter</taxon>
    </lineage>
</organism>
<protein>
    <submittedName>
        <fullName evidence="1">Uncharacterized protein</fullName>
    </submittedName>
</protein>
<proteinExistence type="predicted"/>
<gene>
    <name evidence="1" type="ordered locus">Entcl_4061</name>
</gene>
<dbReference type="Proteomes" id="UP000006872">
    <property type="component" value="Chromosome"/>
</dbReference>
<reference evidence="1 2" key="2">
    <citation type="journal article" date="2011" name="Stand. Genomic Sci.">
        <title>Complete genome sequence of 'Enterobacter lignolyticus' SCF1.</title>
        <authorList>
            <person name="Deangelis K.M."/>
            <person name="D'Haeseleer P."/>
            <person name="Chivian D."/>
            <person name="Fortney J.L."/>
            <person name="Khudyakov J."/>
            <person name="Simmons B."/>
            <person name="Woo H."/>
            <person name="Arkin A.P."/>
            <person name="Davenport K.W."/>
            <person name="Goodwin L."/>
            <person name="Chen A."/>
            <person name="Ivanova N."/>
            <person name="Kyrpides N.C."/>
            <person name="Mavromatis K."/>
            <person name="Woyke T."/>
            <person name="Hazen T.C."/>
        </authorList>
    </citation>
    <scope>NUCLEOTIDE SEQUENCE [LARGE SCALE GENOMIC DNA]</scope>
    <source>
        <strain evidence="1 2">SCF1</strain>
    </source>
</reference>